<feature type="region of interest" description="Disordered" evidence="1">
    <location>
        <begin position="1"/>
        <end position="167"/>
    </location>
</feature>
<dbReference type="GeneID" id="59334715"/>
<gene>
    <name evidence="2" type="ORF">HO133_006314</name>
</gene>
<sequence length="349" mass="38111">MKEEEVKDDNNDSEVGSEAASGASGRSTARKRQKTSVKLDKLAYKRATFKKERARRTVPNAGAQPSSLTSQPTPGVTFKLKFKPKAPLPRAHKNLSGAKPASEATKSSPESHDNETEKGGNDACSGFEPVTKTREHDNLPAPPVRMTANACPTPSSTTPEAACKVHRRDRQDARVFATKLQTWKVRARRGGGSGQSSHRSVVPGGLIALHKRFVRGRNASLAIQRDYIKSIDIVGDSKMPLLQGHPQVDRHGVGGTIFHVPQPHSQSFPLTDSVARKLLDEGGNSRTVFPSELFPDDSSQILYRDAESRDPIGFSSNDKAAEVTRDQVSCNPRSRQRLRSNLQGIRQPV</sequence>
<proteinExistence type="predicted"/>
<comment type="caution">
    <text evidence="2">The sequence shown here is derived from an EMBL/GenBank/DDBJ whole genome shotgun (WGS) entry which is preliminary data.</text>
</comment>
<feature type="compositionally biased region" description="Basic and acidic residues" evidence="1">
    <location>
        <begin position="109"/>
        <end position="120"/>
    </location>
</feature>
<reference evidence="2 3" key="1">
    <citation type="journal article" date="2020" name="Genomics">
        <title>Complete, high-quality genomes from long-read metagenomic sequencing of two wolf lichen thalli reveals enigmatic genome architecture.</title>
        <authorList>
            <person name="McKenzie S.K."/>
            <person name="Walston R.F."/>
            <person name="Allen J.L."/>
        </authorList>
    </citation>
    <scope>NUCLEOTIDE SEQUENCE [LARGE SCALE GENOMIC DNA]</scope>
    <source>
        <strain evidence="2">WasteWater1</strain>
    </source>
</reference>
<feature type="compositionally biased region" description="Polar residues" evidence="1">
    <location>
        <begin position="326"/>
        <end position="349"/>
    </location>
</feature>
<evidence type="ECO:0000256" key="1">
    <source>
        <dbReference type="SAM" id="MobiDB-lite"/>
    </source>
</evidence>
<feature type="compositionally biased region" description="Low complexity" evidence="1">
    <location>
        <begin position="16"/>
        <end position="27"/>
    </location>
</feature>
<evidence type="ECO:0000313" key="2">
    <source>
        <dbReference type="EMBL" id="KAF6217902.1"/>
    </source>
</evidence>
<name>A0A8H6C6N7_9LECA</name>
<dbReference type="EMBL" id="JACCJB010000024">
    <property type="protein sequence ID" value="KAF6217902.1"/>
    <property type="molecule type" value="Genomic_DNA"/>
</dbReference>
<accession>A0A8H6C6N7</accession>
<feature type="region of interest" description="Disordered" evidence="1">
    <location>
        <begin position="308"/>
        <end position="349"/>
    </location>
</feature>
<evidence type="ECO:0000313" key="3">
    <source>
        <dbReference type="Proteomes" id="UP000593566"/>
    </source>
</evidence>
<dbReference type="Proteomes" id="UP000593566">
    <property type="component" value="Unassembled WGS sequence"/>
</dbReference>
<organism evidence="2 3">
    <name type="scientific">Letharia lupina</name>
    <dbReference type="NCBI Taxonomy" id="560253"/>
    <lineage>
        <taxon>Eukaryota</taxon>
        <taxon>Fungi</taxon>
        <taxon>Dikarya</taxon>
        <taxon>Ascomycota</taxon>
        <taxon>Pezizomycotina</taxon>
        <taxon>Lecanoromycetes</taxon>
        <taxon>OSLEUM clade</taxon>
        <taxon>Lecanoromycetidae</taxon>
        <taxon>Lecanorales</taxon>
        <taxon>Lecanorineae</taxon>
        <taxon>Parmeliaceae</taxon>
        <taxon>Letharia</taxon>
    </lineage>
</organism>
<feature type="compositionally biased region" description="Polar residues" evidence="1">
    <location>
        <begin position="150"/>
        <end position="159"/>
    </location>
</feature>
<dbReference type="RefSeq" id="XP_037147337.1">
    <property type="nucleotide sequence ID" value="XM_037297212.1"/>
</dbReference>
<feature type="compositionally biased region" description="Basic and acidic residues" evidence="1">
    <location>
        <begin position="1"/>
        <end position="10"/>
    </location>
</feature>
<dbReference type="AlphaFoldDB" id="A0A8H6C6N7"/>
<protein>
    <submittedName>
        <fullName evidence="2">Uncharacterized protein</fullName>
    </submittedName>
</protein>
<keyword evidence="3" id="KW-1185">Reference proteome</keyword>
<feature type="compositionally biased region" description="Polar residues" evidence="1">
    <location>
        <begin position="63"/>
        <end position="74"/>
    </location>
</feature>